<feature type="coiled-coil region" evidence="1">
    <location>
        <begin position="22"/>
        <end position="49"/>
    </location>
</feature>
<reference evidence="3" key="1">
    <citation type="submission" date="2013-12" db="EMBL/GenBank/DDBJ databases">
        <title>The Genome Sequence of Aphanomyces invadans NJM9701.</title>
        <authorList>
            <consortium name="The Broad Institute Genomics Platform"/>
            <person name="Russ C."/>
            <person name="Tyler B."/>
            <person name="van West P."/>
            <person name="Dieguez-Uribeondo J."/>
            <person name="Young S.K."/>
            <person name="Zeng Q."/>
            <person name="Gargeya S."/>
            <person name="Fitzgerald M."/>
            <person name="Abouelleil A."/>
            <person name="Alvarado L."/>
            <person name="Chapman S.B."/>
            <person name="Gainer-Dewar J."/>
            <person name="Goldberg J."/>
            <person name="Griggs A."/>
            <person name="Gujja S."/>
            <person name="Hansen M."/>
            <person name="Howarth C."/>
            <person name="Imamovic A."/>
            <person name="Ireland A."/>
            <person name="Larimer J."/>
            <person name="McCowan C."/>
            <person name="Murphy C."/>
            <person name="Pearson M."/>
            <person name="Poon T.W."/>
            <person name="Priest M."/>
            <person name="Roberts A."/>
            <person name="Saif S."/>
            <person name="Shea T."/>
            <person name="Sykes S."/>
            <person name="Wortman J."/>
            <person name="Nusbaum C."/>
            <person name="Birren B."/>
        </authorList>
    </citation>
    <scope>NUCLEOTIDE SEQUENCE [LARGE SCALE GENOMIC DNA]</scope>
    <source>
        <strain evidence="3">NJM9701</strain>
    </source>
</reference>
<dbReference type="VEuPathDB" id="FungiDB:H310_11402"/>
<protein>
    <submittedName>
        <fullName evidence="3">Uncharacterized protein</fullName>
    </submittedName>
</protein>
<feature type="region of interest" description="Disordered" evidence="2">
    <location>
        <begin position="72"/>
        <end position="121"/>
    </location>
</feature>
<evidence type="ECO:0000256" key="2">
    <source>
        <dbReference type="SAM" id="MobiDB-lite"/>
    </source>
</evidence>
<feature type="compositionally biased region" description="Polar residues" evidence="2">
    <location>
        <begin position="174"/>
        <end position="193"/>
    </location>
</feature>
<sequence length="193" mass="21621">MTWACVSDRWPRRRRRFSELQRRQMEERAIRAESQLNQLEADLVALRVEQRKSPENVLSQDIIQHQATIATLETQLPAGPSRKGPRDSSAKGTRGAGRPPHAAAAPRKAQAGRAQGAGPGGVATLVHCPRREALFWTATEKNSWRSRSSWICSTKSNSVKTRSWRGCSRKRSTSWRQGSTQKTAFSSKRSIDS</sequence>
<dbReference type="EMBL" id="KI913982">
    <property type="protein sequence ID" value="ETV95134.1"/>
    <property type="molecule type" value="Genomic_DNA"/>
</dbReference>
<keyword evidence="1" id="KW-0175">Coiled coil</keyword>
<gene>
    <name evidence="3" type="ORF">H310_11402</name>
</gene>
<proteinExistence type="predicted"/>
<evidence type="ECO:0000313" key="3">
    <source>
        <dbReference type="EMBL" id="ETV95134.1"/>
    </source>
</evidence>
<dbReference type="AlphaFoldDB" id="A0A024TMA6"/>
<name>A0A024TMA6_9STRA</name>
<dbReference type="RefSeq" id="XP_008876307.1">
    <property type="nucleotide sequence ID" value="XM_008878085.1"/>
</dbReference>
<feature type="region of interest" description="Disordered" evidence="2">
    <location>
        <begin position="154"/>
        <end position="193"/>
    </location>
</feature>
<organism evidence="3">
    <name type="scientific">Aphanomyces invadans</name>
    <dbReference type="NCBI Taxonomy" id="157072"/>
    <lineage>
        <taxon>Eukaryota</taxon>
        <taxon>Sar</taxon>
        <taxon>Stramenopiles</taxon>
        <taxon>Oomycota</taxon>
        <taxon>Saprolegniomycetes</taxon>
        <taxon>Saprolegniales</taxon>
        <taxon>Verrucalvaceae</taxon>
        <taxon>Aphanomyces</taxon>
    </lineage>
</organism>
<accession>A0A024TMA6</accession>
<evidence type="ECO:0000256" key="1">
    <source>
        <dbReference type="SAM" id="Coils"/>
    </source>
</evidence>
<dbReference type="GeneID" id="20088452"/>
<feature type="compositionally biased region" description="Low complexity" evidence="2">
    <location>
        <begin position="92"/>
        <end position="114"/>
    </location>
</feature>